<accession>A0A9N9IJ39</accession>
<sequence length="565" mass="65012">SWLEKAQGYYIASRNWRKLFEISLTVMESAGYLIFPSSPRISTEAFFEDPSQFPVKLFNLLNQKPVTSVNHASLAPNPFCISIGIACFVYCCHEFYNIVSGSKHALSPQSHESCIIPIWIRKVNAKPLPSFSHDPRASKKQRISFLLTEDSGRSHIEREEDGESDCSVAQDDHRGKNVMNVRNLLIDDDKPGSMEDRQFKEWQESFDSTKTSVNDATLYLERASSCWSNLKSMVERGGKKTDFLDQEFARLLDIWKLPLDISNAVKLTRADGELTSGNIQVAYTFYREIMSNISMAWGSHRRKESQKEHPTSSHSFIPQSSNDNTPDLACESTMKEQTPFILPFRVLYSISTLYRMIGWWTEARAELCMILATIPIITIDKRLSERDDWYIAKIRDDMISEKSYRLQGLKLAEMTKEGLVVRTIRELMTCFEKELDFAQDRQLDKTIGNIIVLMQFGWPYWRDRLRLVLLPKIKSRGGLKYPDMLRFLYNVEILSEMLDLYKKTPNIEFSFCLDNSLPASTSVSIKALENRISNSLACNIGKMAAEFFRERLKDEQININSNGVE</sequence>
<protein>
    <submittedName>
        <fullName evidence="2">348_t:CDS:1</fullName>
    </submittedName>
</protein>
<dbReference type="EMBL" id="CAJVPV010028335">
    <property type="protein sequence ID" value="CAG8736219.1"/>
    <property type="molecule type" value="Genomic_DNA"/>
</dbReference>
<dbReference type="Proteomes" id="UP000789342">
    <property type="component" value="Unassembled WGS sequence"/>
</dbReference>
<proteinExistence type="predicted"/>
<feature type="region of interest" description="Disordered" evidence="1">
    <location>
        <begin position="153"/>
        <end position="172"/>
    </location>
</feature>
<comment type="caution">
    <text evidence="2">The sequence shown here is derived from an EMBL/GenBank/DDBJ whole genome shotgun (WGS) entry which is preliminary data.</text>
</comment>
<gene>
    <name evidence="2" type="ORF">AMORRO_LOCUS14392</name>
</gene>
<organism evidence="2 3">
    <name type="scientific">Acaulospora morrowiae</name>
    <dbReference type="NCBI Taxonomy" id="94023"/>
    <lineage>
        <taxon>Eukaryota</taxon>
        <taxon>Fungi</taxon>
        <taxon>Fungi incertae sedis</taxon>
        <taxon>Mucoromycota</taxon>
        <taxon>Glomeromycotina</taxon>
        <taxon>Glomeromycetes</taxon>
        <taxon>Diversisporales</taxon>
        <taxon>Acaulosporaceae</taxon>
        <taxon>Acaulospora</taxon>
    </lineage>
</organism>
<feature type="region of interest" description="Disordered" evidence="1">
    <location>
        <begin position="300"/>
        <end position="329"/>
    </location>
</feature>
<reference evidence="2" key="1">
    <citation type="submission" date="2021-06" db="EMBL/GenBank/DDBJ databases">
        <authorList>
            <person name="Kallberg Y."/>
            <person name="Tangrot J."/>
            <person name="Rosling A."/>
        </authorList>
    </citation>
    <scope>NUCLEOTIDE SEQUENCE</scope>
    <source>
        <strain evidence="2">CL551</strain>
    </source>
</reference>
<evidence type="ECO:0000256" key="1">
    <source>
        <dbReference type="SAM" id="MobiDB-lite"/>
    </source>
</evidence>
<name>A0A9N9IJ39_9GLOM</name>
<feature type="compositionally biased region" description="Polar residues" evidence="1">
    <location>
        <begin position="312"/>
        <end position="325"/>
    </location>
</feature>
<evidence type="ECO:0000313" key="3">
    <source>
        <dbReference type="Proteomes" id="UP000789342"/>
    </source>
</evidence>
<dbReference type="OrthoDB" id="18145at2759"/>
<evidence type="ECO:0000313" key="2">
    <source>
        <dbReference type="EMBL" id="CAG8736219.1"/>
    </source>
</evidence>
<keyword evidence="3" id="KW-1185">Reference proteome</keyword>
<feature type="non-terminal residue" evidence="2">
    <location>
        <position position="565"/>
    </location>
</feature>
<dbReference type="AlphaFoldDB" id="A0A9N9IJ39"/>
<feature type="non-terminal residue" evidence="2">
    <location>
        <position position="1"/>
    </location>
</feature>